<evidence type="ECO:0000313" key="9">
    <source>
        <dbReference type="EMBL" id="KAH7424622.1"/>
    </source>
</evidence>
<evidence type="ECO:0000259" key="8">
    <source>
        <dbReference type="PROSITE" id="PS50939"/>
    </source>
</evidence>
<sequence>MGVIVARYVKPFADPAWFYAHITLQIVGYAMGVAGWVTGLNLNDEDATGGDPGKHGAIGGVLFGICTLQMLALFLRPKKEHKLRKVWNLYHYSLAASILILGIINTTASSSGRFGICTTTLLLHQFLSWASSTSLKDLRSCRRLRNGVEHTLGYWWYLAA</sequence>
<feature type="transmembrane region" description="Helical" evidence="7">
    <location>
        <begin position="87"/>
        <end position="107"/>
    </location>
</feature>
<dbReference type="EMBL" id="CM035416">
    <property type="protein sequence ID" value="KAH7424622.1"/>
    <property type="molecule type" value="Genomic_DNA"/>
</dbReference>
<keyword evidence="3 7" id="KW-0812">Transmembrane</keyword>
<comment type="caution">
    <text evidence="9">The sequence shown here is derived from an EMBL/GenBank/DDBJ whole genome shotgun (WGS) entry which is preliminary data.</text>
</comment>
<evidence type="ECO:0000256" key="1">
    <source>
        <dbReference type="ARBA" id="ARBA00004370"/>
    </source>
</evidence>
<gene>
    <name evidence="9" type="ORF">KP509_11G016200</name>
</gene>
<keyword evidence="2" id="KW-0813">Transport</keyword>
<comment type="subcellular location">
    <subcellularLocation>
        <location evidence="1">Membrane</location>
    </subcellularLocation>
</comment>
<dbReference type="OrthoDB" id="2419613at2759"/>
<evidence type="ECO:0000256" key="2">
    <source>
        <dbReference type="ARBA" id="ARBA00022448"/>
    </source>
</evidence>
<evidence type="ECO:0000256" key="7">
    <source>
        <dbReference type="SAM" id="Phobius"/>
    </source>
</evidence>
<keyword evidence="4" id="KW-0249">Electron transport</keyword>
<dbReference type="PANTHER" id="PTHR23130">
    <property type="entry name" value="CYTOCHROME B561 AND DOMON DOMAIN-CONTAINING PROTEIN"/>
    <property type="match status" value="1"/>
</dbReference>
<evidence type="ECO:0000313" key="10">
    <source>
        <dbReference type="Proteomes" id="UP000825935"/>
    </source>
</evidence>
<evidence type="ECO:0000256" key="6">
    <source>
        <dbReference type="ARBA" id="ARBA00023136"/>
    </source>
</evidence>
<proteinExistence type="predicted"/>
<organism evidence="9 10">
    <name type="scientific">Ceratopteris richardii</name>
    <name type="common">Triangle waterfern</name>
    <dbReference type="NCBI Taxonomy" id="49495"/>
    <lineage>
        <taxon>Eukaryota</taxon>
        <taxon>Viridiplantae</taxon>
        <taxon>Streptophyta</taxon>
        <taxon>Embryophyta</taxon>
        <taxon>Tracheophyta</taxon>
        <taxon>Polypodiopsida</taxon>
        <taxon>Polypodiidae</taxon>
        <taxon>Polypodiales</taxon>
        <taxon>Pteridineae</taxon>
        <taxon>Pteridaceae</taxon>
        <taxon>Parkerioideae</taxon>
        <taxon>Ceratopteris</taxon>
    </lineage>
</organism>
<evidence type="ECO:0000256" key="3">
    <source>
        <dbReference type="ARBA" id="ARBA00022692"/>
    </source>
</evidence>
<evidence type="ECO:0000256" key="5">
    <source>
        <dbReference type="ARBA" id="ARBA00022989"/>
    </source>
</evidence>
<dbReference type="PANTHER" id="PTHR23130:SF157">
    <property type="entry name" value="AUXIN-INDUCED IN ROOT CULTURES PROTEIN 12"/>
    <property type="match status" value="1"/>
</dbReference>
<dbReference type="AlphaFoldDB" id="A0A8T2TPF0"/>
<dbReference type="PROSITE" id="PS50939">
    <property type="entry name" value="CYTOCHROME_B561"/>
    <property type="match status" value="1"/>
</dbReference>
<accession>A0A8T2TPF0</accession>
<keyword evidence="5 7" id="KW-1133">Transmembrane helix</keyword>
<protein>
    <recommendedName>
        <fullName evidence="8">Cytochrome b561 domain-containing protein</fullName>
    </recommendedName>
</protein>
<feature type="domain" description="Cytochrome b561" evidence="8">
    <location>
        <begin position="1"/>
        <end position="147"/>
    </location>
</feature>
<name>A0A8T2TPF0_CERRI</name>
<dbReference type="Pfam" id="PF03188">
    <property type="entry name" value="Cytochrom_B561"/>
    <property type="match status" value="1"/>
</dbReference>
<keyword evidence="6 7" id="KW-0472">Membrane</keyword>
<feature type="transmembrane region" description="Helical" evidence="7">
    <location>
        <begin position="16"/>
        <end position="37"/>
    </location>
</feature>
<dbReference type="SMART" id="SM00665">
    <property type="entry name" value="B561"/>
    <property type="match status" value="1"/>
</dbReference>
<dbReference type="Proteomes" id="UP000825935">
    <property type="component" value="Chromosome 11"/>
</dbReference>
<dbReference type="CDD" id="cd08760">
    <property type="entry name" value="Cyt_b561_FRRS1_like"/>
    <property type="match status" value="1"/>
</dbReference>
<evidence type="ECO:0000256" key="4">
    <source>
        <dbReference type="ARBA" id="ARBA00022982"/>
    </source>
</evidence>
<dbReference type="GO" id="GO:0016020">
    <property type="term" value="C:membrane"/>
    <property type="evidence" value="ECO:0007669"/>
    <property type="project" value="UniProtKB-SubCell"/>
</dbReference>
<feature type="transmembrane region" description="Helical" evidence="7">
    <location>
        <begin position="57"/>
        <end position="75"/>
    </location>
</feature>
<keyword evidence="10" id="KW-1185">Reference proteome</keyword>
<dbReference type="Gene3D" id="1.20.120.1770">
    <property type="match status" value="1"/>
</dbReference>
<dbReference type="InterPro" id="IPR006593">
    <property type="entry name" value="Cyt_b561/ferric_Rdtase_TM"/>
</dbReference>
<reference evidence="9" key="1">
    <citation type="submission" date="2021-08" db="EMBL/GenBank/DDBJ databases">
        <title>WGS assembly of Ceratopteris richardii.</title>
        <authorList>
            <person name="Marchant D.B."/>
            <person name="Chen G."/>
            <person name="Jenkins J."/>
            <person name="Shu S."/>
            <person name="Leebens-Mack J."/>
            <person name="Grimwood J."/>
            <person name="Schmutz J."/>
            <person name="Soltis P."/>
            <person name="Soltis D."/>
            <person name="Chen Z.-H."/>
        </authorList>
    </citation>
    <scope>NUCLEOTIDE SEQUENCE</scope>
    <source>
        <strain evidence="9">Whitten #5841</strain>
        <tissue evidence="9">Leaf</tissue>
    </source>
</reference>